<dbReference type="InterPro" id="IPR001623">
    <property type="entry name" value="DnaJ_domain"/>
</dbReference>
<evidence type="ECO:0000259" key="13">
    <source>
        <dbReference type="PROSITE" id="PS50076"/>
    </source>
</evidence>
<reference evidence="14 15" key="1">
    <citation type="submission" date="2019-01" db="EMBL/GenBank/DDBJ databases">
        <title>Draft Genome and Complete Hox-Cluster Characterization of the Sterlet Sturgeon (Acipenser ruthenus).</title>
        <authorList>
            <person name="Wei Q."/>
        </authorList>
    </citation>
    <scope>NUCLEOTIDE SEQUENCE [LARGE SCALE GENOMIC DNA]</scope>
    <source>
        <strain evidence="14">WHYD16114868_AA</strain>
        <tissue evidence="14">Blood</tissue>
    </source>
</reference>
<dbReference type="Pfam" id="PF00226">
    <property type="entry name" value="DnaJ"/>
    <property type="match status" value="1"/>
</dbReference>
<evidence type="ECO:0000256" key="9">
    <source>
        <dbReference type="ARBA" id="ARBA00023098"/>
    </source>
</evidence>
<dbReference type="GO" id="GO:0005789">
    <property type="term" value="C:endoplasmic reticulum membrane"/>
    <property type="evidence" value="ECO:0007669"/>
    <property type="project" value="UniProtKB-SubCell"/>
</dbReference>
<evidence type="ECO:0000256" key="8">
    <source>
        <dbReference type="ARBA" id="ARBA00022989"/>
    </source>
</evidence>
<dbReference type="PANTHER" id="PTHR31859:SF4">
    <property type="entry name" value="TETRATRICOPEPTIDE REPEAT PROTEIN 39B"/>
    <property type="match status" value="1"/>
</dbReference>
<comment type="subcellular location">
    <subcellularLocation>
        <location evidence="1">Endoplasmic reticulum membrane</location>
        <topology evidence="1">Single-pass membrane protein</topology>
    </subcellularLocation>
</comment>
<dbReference type="InterPro" id="IPR011990">
    <property type="entry name" value="TPR-like_helical_dom_sf"/>
</dbReference>
<keyword evidence="11" id="KW-0143">Chaperone</keyword>
<dbReference type="InterPro" id="IPR019412">
    <property type="entry name" value="IML2/TPR_39"/>
</dbReference>
<organism evidence="14 15">
    <name type="scientific">Acipenser ruthenus</name>
    <name type="common">Sterlet sturgeon</name>
    <dbReference type="NCBI Taxonomy" id="7906"/>
    <lineage>
        <taxon>Eukaryota</taxon>
        <taxon>Metazoa</taxon>
        <taxon>Chordata</taxon>
        <taxon>Craniata</taxon>
        <taxon>Vertebrata</taxon>
        <taxon>Euteleostomi</taxon>
        <taxon>Actinopterygii</taxon>
        <taxon>Chondrostei</taxon>
        <taxon>Acipenseriformes</taxon>
        <taxon>Acipenseridae</taxon>
        <taxon>Acipenser</taxon>
    </lineage>
</organism>
<dbReference type="AlphaFoldDB" id="A0A444UJ83"/>
<dbReference type="SUPFAM" id="SSF46565">
    <property type="entry name" value="Chaperone J-domain"/>
    <property type="match status" value="1"/>
</dbReference>
<dbReference type="InterPro" id="IPR019734">
    <property type="entry name" value="TPR_rpt"/>
</dbReference>
<keyword evidence="10" id="KW-0472">Membrane</keyword>
<evidence type="ECO:0000256" key="6">
    <source>
        <dbReference type="ARBA" id="ARBA00022803"/>
    </source>
</evidence>
<evidence type="ECO:0000256" key="7">
    <source>
        <dbReference type="ARBA" id="ARBA00022824"/>
    </source>
</evidence>
<evidence type="ECO:0000256" key="3">
    <source>
        <dbReference type="ARBA" id="ARBA00015483"/>
    </source>
</evidence>
<accession>A0A444UJ83</accession>
<comment type="caution">
    <text evidence="14">The sequence shown here is derived from an EMBL/GenBank/DDBJ whole genome shotgun (WGS) entry which is preliminary data.</text>
</comment>
<dbReference type="SMART" id="SM00028">
    <property type="entry name" value="TPR"/>
    <property type="match status" value="3"/>
</dbReference>
<evidence type="ECO:0000256" key="1">
    <source>
        <dbReference type="ARBA" id="ARBA00004389"/>
    </source>
</evidence>
<dbReference type="PRINTS" id="PR00625">
    <property type="entry name" value="JDOMAIN"/>
</dbReference>
<dbReference type="CDD" id="cd06257">
    <property type="entry name" value="DnaJ"/>
    <property type="match status" value="1"/>
</dbReference>
<proteinExistence type="inferred from homology"/>
<feature type="domain" description="J" evidence="13">
    <location>
        <begin position="501"/>
        <end position="565"/>
    </location>
</feature>
<dbReference type="FunFam" id="1.10.287.110:FF:000004">
    <property type="entry name" value="DnaJ (Hsp40) homolog, subfamily B, member 14"/>
    <property type="match status" value="1"/>
</dbReference>
<dbReference type="InterPro" id="IPR018253">
    <property type="entry name" value="DnaJ_domain_CS"/>
</dbReference>
<keyword evidence="8" id="KW-1133">Transmembrane helix</keyword>
<evidence type="ECO:0000256" key="5">
    <source>
        <dbReference type="ARBA" id="ARBA00022737"/>
    </source>
</evidence>
<dbReference type="InterPro" id="IPR015399">
    <property type="entry name" value="DUF1977_DnaJ-like"/>
</dbReference>
<evidence type="ECO:0000256" key="12">
    <source>
        <dbReference type="SAM" id="MobiDB-lite"/>
    </source>
</evidence>
<name>A0A444UJ83_ACIRT</name>
<dbReference type="PROSITE" id="PS00636">
    <property type="entry name" value="DNAJ_1"/>
    <property type="match status" value="1"/>
</dbReference>
<dbReference type="Gene3D" id="1.10.287.110">
    <property type="entry name" value="DnaJ domain"/>
    <property type="match status" value="1"/>
</dbReference>
<evidence type="ECO:0000256" key="4">
    <source>
        <dbReference type="ARBA" id="ARBA00022692"/>
    </source>
</evidence>
<dbReference type="PROSITE" id="PS50076">
    <property type="entry name" value="DNAJ_2"/>
    <property type="match status" value="1"/>
</dbReference>
<keyword evidence="7" id="KW-0256">Endoplasmic reticulum</keyword>
<dbReference type="Proteomes" id="UP000289886">
    <property type="component" value="Unassembled WGS sequence"/>
</dbReference>
<dbReference type="PANTHER" id="PTHR31859">
    <property type="entry name" value="TETRATRICOPEPTIDE REPEAT PROTEIN 39 FAMILY MEMBER"/>
    <property type="match status" value="1"/>
</dbReference>
<evidence type="ECO:0000256" key="11">
    <source>
        <dbReference type="ARBA" id="ARBA00023186"/>
    </source>
</evidence>
<evidence type="ECO:0000256" key="2">
    <source>
        <dbReference type="ARBA" id="ARBA00006400"/>
    </source>
</evidence>
<keyword evidence="9" id="KW-0443">Lipid metabolism</keyword>
<dbReference type="SUPFAM" id="SSF48452">
    <property type="entry name" value="TPR-like"/>
    <property type="match status" value="1"/>
</dbReference>
<dbReference type="Pfam" id="PF10300">
    <property type="entry name" value="Iml2-TPR_39"/>
    <property type="match status" value="3"/>
</dbReference>
<dbReference type="EMBL" id="SCEB01214452">
    <property type="protein sequence ID" value="RXM35245.1"/>
    <property type="molecule type" value="Genomic_DNA"/>
</dbReference>
<keyword evidence="5" id="KW-0677">Repeat</keyword>
<dbReference type="Gene3D" id="1.25.40.10">
    <property type="entry name" value="Tetratricopeptide repeat domain"/>
    <property type="match status" value="1"/>
</dbReference>
<keyword evidence="6" id="KW-0802">TPR repeat</keyword>
<protein>
    <recommendedName>
        <fullName evidence="3">Tetratricopeptide repeat protein 39B</fullName>
    </recommendedName>
</protein>
<evidence type="ECO:0000313" key="14">
    <source>
        <dbReference type="EMBL" id="RXM35245.1"/>
    </source>
</evidence>
<keyword evidence="4" id="KW-0812">Transmembrane</keyword>
<comment type="similarity">
    <text evidence="2">Belongs to the TTC39 family.</text>
</comment>
<evidence type="ECO:0000313" key="15">
    <source>
        <dbReference type="Proteomes" id="UP000289886"/>
    </source>
</evidence>
<dbReference type="GO" id="GO:0006629">
    <property type="term" value="P:lipid metabolic process"/>
    <property type="evidence" value="ECO:0007669"/>
    <property type="project" value="UniProtKB-KW"/>
</dbReference>
<gene>
    <name evidence="14" type="ORF">EOD39_13174</name>
</gene>
<dbReference type="SMART" id="SM00271">
    <property type="entry name" value="DnaJ"/>
    <property type="match status" value="1"/>
</dbReference>
<evidence type="ECO:0000256" key="10">
    <source>
        <dbReference type="ARBA" id="ARBA00023136"/>
    </source>
</evidence>
<sequence length="771" mass="88040">MAYVGNGAGHDVDEESFEDAYESIPRASKMDLKTALEECTMALNLFLNNKFSEALDLLRPWAKDSMYHALGYSTILVMQAAMTFEHQDIQMGISVMKDALQTCQRFRKKNSVVESISNLVSKQAADQFKEEEMHAEICYAECLLLKAALTFVQMLSLLPARVLRLLEFIGFSGNRDFGLSQLREGAFSHSLRAILSVLTLLLYHTYVTLILGSGEGNLVEAEALLEPYLKKFPNGSIILFYTARIAVLKGNFEKAEVKFQDCIASQQEWKQIHHLCYWELMWCHTFQQNWLEAYRYADLLCKESKWSKEMMYVWNGFTIVGKRADHTESLLITIEQAETILNQETNPSEYHPDDQCLVQMLKGLCLKHLGRLLQAELCFTQVHTSEKRIKYDHYLVPFSLYELGLLYKQQGDFQKASRFIENAKQNYKDYSMESRLHFLLLDALTRNGNSAGGGASCRKPTDSTAGGKSEKESNTSATKETAKSFTKDQVEGVQRIKKCKNYYEVLGVTKEANEEELKKAYRKLALKFHPDKNHAPGATDAFKKIGNAYAVLSNSEKRKQYDLTGGEDTTCSPQGRGGFDFHRGFEADVTPEDLFNMFFGGGFPSNSASTFTNGRARYSPQYQNQTRRERQEDRADGGFSMFVQLMPIVLLILVSVLSQLMVSTPPYSLYPRPATGQTIKRQTENLVVDYYVSKDFRSEYKGTALQKIEKGVEEDYVSTIRNNCWKERQTKTDLLYAAKVYRDERLRRKADMMTMDNCKELDRLNDLFRGG</sequence>
<dbReference type="Pfam" id="PF09320">
    <property type="entry name" value="DUF1977"/>
    <property type="match status" value="1"/>
</dbReference>
<dbReference type="InterPro" id="IPR036869">
    <property type="entry name" value="J_dom_sf"/>
</dbReference>
<feature type="region of interest" description="Disordered" evidence="12">
    <location>
        <begin position="450"/>
        <end position="485"/>
    </location>
</feature>
<keyword evidence="15" id="KW-1185">Reference proteome</keyword>